<protein>
    <recommendedName>
        <fullName evidence="2">LOB domain-containing protein</fullName>
    </recommendedName>
</protein>
<gene>
    <name evidence="3" type="ORF">QN277_002013</name>
</gene>
<evidence type="ECO:0000259" key="2">
    <source>
        <dbReference type="PROSITE" id="PS50891"/>
    </source>
</evidence>
<feature type="domain" description="LOB" evidence="2">
    <location>
        <begin position="12"/>
        <end position="113"/>
    </location>
</feature>
<keyword evidence="4" id="KW-1185">Reference proteome</keyword>
<comment type="caution">
    <text evidence="3">The sequence shown here is derived from an EMBL/GenBank/DDBJ whole genome shotgun (WGS) entry which is preliminary data.</text>
</comment>
<dbReference type="PANTHER" id="PTHR31301:SF19">
    <property type="entry name" value="LOB DOMAIN-CONTAINING PROTEIN 2"/>
    <property type="match status" value="1"/>
</dbReference>
<dbReference type="Pfam" id="PF03195">
    <property type="entry name" value="LOB"/>
    <property type="match status" value="1"/>
</dbReference>
<evidence type="ECO:0000313" key="3">
    <source>
        <dbReference type="EMBL" id="KAK4285296.1"/>
    </source>
</evidence>
<proteinExistence type="inferred from homology"/>
<sequence length="182" mass="21243">MMHASKNERGHRACAACKHLRRRCHENCVLAPYFPGNKIEEFQAVQTVFGVSNLIKLVKRVRKEHRKTVVESLIWEAKCRLEDPVLGSSLYKIMYDNLRQQIYRNNNCNRNQNHHQILQLPLPHHQLHHQEDELKNFQNHLVVNGESSSVEDGWEFLHSNNKNNMSVVPVLCGLIYCSFLGH</sequence>
<organism evidence="3 4">
    <name type="scientific">Acacia crassicarpa</name>
    <name type="common">northern wattle</name>
    <dbReference type="NCBI Taxonomy" id="499986"/>
    <lineage>
        <taxon>Eukaryota</taxon>
        <taxon>Viridiplantae</taxon>
        <taxon>Streptophyta</taxon>
        <taxon>Embryophyta</taxon>
        <taxon>Tracheophyta</taxon>
        <taxon>Spermatophyta</taxon>
        <taxon>Magnoliopsida</taxon>
        <taxon>eudicotyledons</taxon>
        <taxon>Gunneridae</taxon>
        <taxon>Pentapetalae</taxon>
        <taxon>rosids</taxon>
        <taxon>fabids</taxon>
        <taxon>Fabales</taxon>
        <taxon>Fabaceae</taxon>
        <taxon>Caesalpinioideae</taxon>
        <taxon>mimosoid clade</taxon>
        <taxon>Acacieae</taxon>
        <taxon>Acacia</taxon>
    </lineage>
</organism>
<dbReference type="AlphaFoldDB" id="A0AAE1N9Q2"/>
<comment type="similarity">
    <text evidence="1">Belongs to the LOB domain-containing protein family.</text>
</comment>
<evidence type="ECO:0000256" key="1">
    <source>
        <dbReference type="ARBA" id="ARBA00005474"/>
    </source>
</evidence>
<dbReference type="EMBL" id="JAWXYG010000001">
    <property type="protein sequence ID" value="KAK4285296.1"/>
    <property type="molecule type" value="Genomic_DNA"/>
</dbReference>
<evidence type="ECO:0000313" key="4">
    <source>
        <dbReference type="Proteomes" id="UP001293593"/>
    </source>
</evidence>
<dbReference type="PANTHER" id="PTHR31301">
    <property type="entry name" value="LOB DOMAIN-CONTAINING PROTEIN 4-RELATED"/>
    <property type="match status" value="1"/>
</dbReference>
<dbReference type="Proteomes" id="UP001293593">
    <property type="component" value="Unassembled WGS sequence"/>
</dbReference>
<reference evidence="3" key="1">
    <citation type="submission" date="2023-10" db="EMBL/GenBank/DDBJ databases">
        <title>Chromosome-level genome of the transformable northern wattle, Acacia crassicarpa.</title>
        <authorList>
            <person name="Massaro I."/>
            <person name="Sinha N.R."/>
            <person name="Poethig S."/>
            <person name="Leichty A.R."/>
        </authorList>
    </citation>
    <scope>NUCLEOTIDE SEQUENCE</scope>
    <source>
        <strain evidence="3">Acra3RX</strain>
        <tissue evidence="3">Leaf</tissue>
    </source>
</reference>
<accession>A0AAE1N9Q2</accession>
<name>A0AAE1N9Q2_9FABA</name>
<dbReference type="InterPro" id="IPR004883">
    <property type="entry name" value="LOB"/>
</dbReference>
<dbReference type="PROSITE" id="PS50891">
    <property type="entry name" value="LOB"/>
    <property type="match status" value="1"/>
</dbReference>